<dbReference type="PANTHER" id="PTHR43135:SF3">
    <property type="entry name" value="ALPHA-D-RIBOSE 1-METHYLPHOSPHONATE 5-TRIPHOSPHATE DIPHOSPHATASE"/>
    <property type="match status" value="1"/>
</dbReference>
<dbReference type="Pfam" id="PF01979">
    <property type="entry name" value="Amidohydro_1"/>
    <property type="match status" value="1"/>
</dbReference>
<keyword evidence="2" id="KW-0378">Hydrolase</keyword>
<dbReference type="InterPro" id="IPR006680">
    <property type="entry name" value="Amidohydro-rel"/>
</dbReference>
<feature type="domain" description="Amidohydrolase-related" evidence="1">
    <location>
        <begin position="132"/>
        <end position="298"/>
    </location>
</feature>
<dbReference type="InterPro" id="IPR051781">
    <property type="entry name" value="Metallo-dep_Hydrolase"/>
</dbReference>
<evidence type="ECO:0000313" key="2">
    <source>
        <dbReference type="EMBL" id="PXW85534.1"/>
    </source>
</evidence>
<name>A0A2V3VX62_9BACI</name>
<evidence type="ECO:0000313" key="3">
    <source>
        <dbReference type="Proteomes" id="UP000247978"/>
    </source>
</evidence>
<dbReference type="PANTHER" id="PTHR43135">
    <property type="entry name" value="ALPHA-D-RIBOSE 1-METHYLPHOSPHONATE 5-TRIPHOSPHATE DIPHOSPHATASE"/>
    <property type="match status" value="1"/>
</dbReference>
<dbReference type="Gene3D" id="3.20.20.140">
    <property type="entry name" value="Metal-dependent hydrolases"/>
    <property type="match status" value="1"/>
</dbReference>
<dbReference type="SUPFAM" id="SSF51556">
    <property type="entry name" value="Metallo-dependent hydrolases"/>
    <property type="match status" value="1"/>
</dbReference>
<protein>
    <submittedName>
        <fullName evidence="2">Imidazolonepropionase-like amidohydrolase</fullName>
    </submittedName>
</protein>
<dbReference type="CDD" id="cd01309">
    <property type="entry name" value="Met_dep_hydrolase_C"/>
    <property type="match status" value="1"/>
</dbReference>
<dbReference type="SUPFAM" id="SSF51338">
    <property type="entry name" value="Composite domain of metallo-dependent hydrolases"/>
    <property type="match status" value="1"/>
</dbReference>
<gene>
    <name evidence="2" type="ORF">DFR56_11033</name>
</gene>
<dbReference type="AlphaFoldDB" id="A0A2V3VX62"/>
<dbReference type="GO" id="GO:0016810">
    <property type="term" value="F:hydrolase activity, acting on carbon-nitrogen (but not peptide) bonds"/>
    <property type="evidence" value="ECO:0007669"/>
    <property type="project" value="InterPro"/>
</dbReference>
<dbReference type="InterPro" id="IPR011059">
    <property type="entry name" value="Metal-dep_hydrolase_composite"/>
</dbReference>
<proteinExistence type="predicted"/>
<accession>A0A2V3VX62</accession>
<sequence>MSSPVTPHIRAIDGINPNDRAFMDARKGGVTTVQIMPGSANVIGGEMLIVKTYGNIVDQMAVRTLSGLKAATGENPKKVYGSKGKMPMTRMGVAATLRKKLVEGQNYLEKLAAGKGERDLELEIIGKVLKREIPLRVHAHRSEDIATVLRIKKEFNLEITIEHCTEGHLIADYIAEHDVKVSVGPTMSSRSKLELSEMGWYTLPALEAAGVPVSITTDHPVVPIEHLMTSAIYAVKDGNYSEESALKAITINAAKHLGIENQVGSIEVGKDADFVVWDGDPFDLRTEVVETYINGEVVYG</sequence>
<evidence type="ECO:0000259" key="1">
    <source>
        <dbReference type="Pfam" id="PF01979"/>
    </source>
</evidence>
<organism evidence="2 3">
    <name type="scientific">Pseudogracilibacillus auburnensis</name>
    <dbReference type="NCBI Taxonomy" id="1494959"/>
    <lineage>
        <taxon>Bacteria</taxon>
        <taxon>Bacillati</taxon>
        <taxon>Bacillota</taxon>
        <taxon>Bacilli</taxon>
        <taxon>Bacillales</taxon>
        <taxon>Bacillaceae</taxon>
        <taxon>Pseudogracilibacillus</taxon>
    </lineage>
</organism>
<keyword evidence="3" id="KW-1185">Reference proteome</keyword>
<reference evidence="2 3" key="1">
    <citation type="submission" date="2018-05" db="EMBL/GenBank/DDBJ databases">
        <title>Genomic Encyclopedia of Type Strains, Phase IV (KMG-IV): sequencing the most valuable type-strain genomes for metagenomic binning, comparative biology and taxonomic classification.</title>
        <authorList>
            <person name="Goeker M."/>
        </authorList>
    </citation>
    <scope>NUCLEOTIDE SEQUENCE [LARGE SCALE GENOMIC DNA]</scope>
    <source>
        <strain evidence="2 3">DSM 28556</strain>
    </source>
</reference>
<dbReference type="InterPro" id="IPR032466">
    <property type="entry name" value="Metal_Hydrolase"/>
</dbReference>
<dbReference type="Proteomes" id="UP000247978">
    <property type="component" value="Unassembled WGS sequence"/>
</dbReference>
<comment type="caution">
    <text evidence="2">The sequence shown here is derived from an EMBL/GenBank/DDBJ whole genome shotgun (WGS) entry which is preliminary data.</text>
</comment>
<dbReference type="EMBL" id="QJJQ01000010">
    <property type="protein sequence ID" value="PXW85534.1"/>
    <property type="molecule type" value="Genomic_DNA"/>
</dbReference>